<accession>A0A9D1W558</accession>
<reference evidence="1" key="1">
    <citation type="journal article" date="2021" name="PeerJ">
        <title>Extensive microbial diversity within the chicken gut microbiome revealed by metagenomics and culture.</title>
        <authorList>
            <person name="Gilroy R."/>
            <person name="Ravi A."/>
            <person name="Getino M."/>
            <person name="Pursley I."/>
            <person name="Horton D.L."/>
            <person name="Alikhan N.F."/>
            <person name="Baker D."/>
            <person name="Gharbi K."/>
            <person name="Hall N."/>
            <person name="Watson M."/>
            <person name="Adriaenssens E.M."/>
            <person name="Foster-Nyarko E."/>
            <person name="Jarju S."/>
            <person name="Secka A."/>
            <person name="Antonio M."/>
            <person name="Oren A."/>
            <person name="Chaudhuri R.R."/>
            <person name="La Ragione R."/>
            <person name="Hildebrand F."/>
            <person name="Pallen M.J."/>
        </authorList>
    </citation>
    <scope>NUCLEOTIDE SEQUENCE</scope>
    <source>
        <strain evidence="1">ChiGjej4B4-12881</strain>
    </source>
</reference>
<evidence type="ECO:0000313" key="2">
    <source>
        <dbReference type="Proteomes" id="UP000886780"/>
    </source>
</evidence>
<protein>
    <recommendedName>
        <fullName evidence="3">Lipoprotein</fullName>
    </recommendedName>
</protein>
<gene>
    <name evidence="1" type="ORF">IAA28_06275</name>
</gene>
<name>A0A9D1W558_9FIRM</name>
<proteinExistence type="predicted"/>
<dbReference type="PROSITE" id="PS51257">
    <property type="entry name" value="PROKAR_LIPOPROTEIN"/>
    <property type="match status" value="1"/>
</dbReference>
<evidence type="ECO:0000313" key="1">
    <source>
        <dbReference type="EMBL" id="HIX52393.1"/>
    </source>
</evidence>
<comment type="caution">
    <text evidence="1">The sequence shown here is derived from an EMBL/GenBank/DDBJ whole genome shotgun (WGS) entry which is preliminary data.</text>
</comment>
<dbReference type="EMBL" id="DXEU01000109">
    <property type="protein sequence ID" value="HIX52393.1"/>
    <property type="molecule type" value="Genomic_DNA"/>
</dbReference>
<organism evidence="1 2">
    <name type="scientific">Candidatus Lachnoclostridium stercoripullorum</name>
    <dbReference type="NCBI Taxonomy" id="2838635"/>
    <lineage>
        <taxon>Bacteria</taxon>
        <taxon>Bacillati</taxon>
        <taxon>Bacillota</taxon>
        <taxon>Clostridia</taxon>
        <taxon>Lachnospirales</taxon>
        <taxon>Lachnospiraceae</taxon>
    </lineage>
</organism>
<sequence>MREKKRGKTGIWALLAALAVGLMLACLAGCGGKDGGYRILVDDFAEITLAQDGDSAAYDRALGAVGAYLENPGEETLQYALSEVTEVREKMEADGANLKPYELREELVPVLESYGLDREEYVINADMRASYLSGYVESLKNLEFYLELAEIMGPENPSPTLEFLYGFRSEYQSYTRDFCYYGINYWFADWEGEELAYVQEQVLDHLESFGTDGAVWEDSREGAERKLNLCLGQMEECQRGFEEYLGEIQRELYEMEAEQP</sequence>
<dbReference type="AlphaFoldDB" id="A0A9D1W558"/>
<dbReference type="Proteomes" id="UP000886780">
    <property type="component" value="Unassembled WGS sequence"/>
</dbReference>
<evidence type="ECO:0008006" key="3">
    <source>
        <dbReference type="Google" id="ProtNLM"/>
    </source>
</evidence>
<reference evidence="1" key="2">
    <citation type="submission" date="2021-04" db="EMBL/GenBank/DDBJ databases">
        <authorList>
            <person name="Gilroy R."/>
        </authorList>
    </citation>
    <scope>NUCLEOTIDE SEQUENCE</scope>
    <source>
        <strain evidence="1">ChiGjej4B4-12881</strain>
    </source>
</reference>